<sequence>MMSLTSILGGTRSLTSTLGDTSHKSWLISISSSIEALSVSLERWLGNGPWSPSLPRLPGLALARLREELRRAPSPELPMLPLPSEEPTVLCDDMLLSALRVWLLIERLALAEEVAFPPILICAQSKLLPLIELAYLGNPGQDDVGCGEVQYWWETSRLEVKFEKGTDNEQRARLSDAPLALRSDDLRVAAKAVAVDVGCGEVRSWCAVVMVDELGEEWTDEKLCRVTEEYQQSTKPNASKHGKLDHLAMANIGRRCTMEVAEKCNPDQNRSLVPILASAKAVDPAIIDDFGLEVERRSTPRNYTARWTPPFET</sequence>
<comment type="caution">
    <text evidence="1">The sequence shown here is derived from an EMBL/GenBank/DDBJ whole genome shotgun (WGS) entry which is preliminary data.</text>
</comment>
<name>K0RK70_THAOC</name>
<dbReference type="Proteomes" id="UP000266841">
    <property type="component" value="Unassembled WGS sequence"/>
</dbReference>
<gene>
    <name evidence="1" type="ORF">THAOC_28050</name>
</gene>
<dbReference type="AlphaFoldDB" id="K0RK70"/>
<evidence type="ECO:0000313" key="1">
    <source>
        <dbReference type="EMBL" id="EJK52654.1"/>
    </source>
</evidence>
<keyword evidence="2" id="KW-1185">Reference proteome</keyword>
<accession>K0RK70</accession>
<dbReference type="EMBL" id="AGNL01039453">
    <property type="protein sequence ID" value="EJK52654.1"/>
    <property type="molecule type" value="Genomic_DNA"/>
</dbReference>
<evidence type="ECO:0000313" key="2">
    <source>
        <dbReference type="Proteomes" id="UP000266841"/>
    </source>
</evidence>
<reference evidence="1 2" key="1">
    <citation type="journal article" date="2012" name="Genome Biol.">
        <title>Genome and low-iron response of an oceanic diatom adapted to chronic iron limitation.</title>
        <authorList>
            <person name="Lommer M."/>
            <person name="Specht M."/>
            <person name="Roy A.S."/>
            <person name="Kraemer L."/>
            <person name="Andreson R."/>
            <person name="Gutowska M.A."/>
            <person name="Wolf J."/>
            <person name="Bergner S.V."/>
            <person name="Schilhabel M.B."/>
            <person name="Klostermeier U.C."/>
            <person name="Beiko R.G."/>
            <person name="Rosenstiel P."/>
            <person name="Hippler M."/>
            <person name="Laroche J."/>
        </authorList>
    </citation>
    <scope>NUCLEOTIDE SEQUENCE [LARGE SCALE GENOMIC DNA]</scope>
    <source>
        <strain evidence="1 2">CCMP1005</strain>
    </source>
</reference>
<protein>
    <submittedName>
        <fullName evidence="1">Uncharacterized protein</fullName>
    </submittedName>
</protein>
<proteinExistence type="predicted"/>
<organism evidence="1 2">
    <name type="scientific">Thalassiosira oceanica</name>
    <name type="common">Marine diatom</name>
    <dbReference type="NCBI Taxonomy" id="159749"/>
    <lineage>
        <taxon>Eukaryota</taxon>
        <taxon>Sar</taxon>
        <taxon>Stramenopiles</taxon>
        <taxon>Ochrophyta</taxon>
        <taxon>Bacillariophyta</taxon>
        <taxon>Coscinodiscophyceae</taxon>
        <taxon>Thalassiosirophycidae</taxon>
        <taxon>Thalassiosirales</taxon>
        <taxon>Thalassiosiraceae</taxon>
        <taxon>Thalassiosira</taxon>
    </lineage>
</organism>